<keyword evidence="2" id="KW-1133">Transmembrane helix</keyword>
<feature type="region of interest" description="Disordered" evidence="1">
    <location>
        <begin position="86"/>
        <end position="117"/>
    </location>
</feature>
<evidence type="ECO:0000256" key="1">
    <source>
        <dbReference type="SAM" id="MobiDB-lite"/>
    </source>
</evidence>
<feature type="transmembrane region" description="Helical" evidence="2">
    <location>
        <begin position="6"/>
        <end position="26"/>
    </location>
</feature>
<gene>
    <name evidence="3" type="ORF">TEK04_12740</name>
</gene>
<keyword evidence="2" id="KW-0812">Transmembrane</keyword>
<name>A0ABU8DUR9_9ACTN</name>
<protein>
    <submittedName>
        <fullName evidence="3">Cytochrome ubiquinol oxidase subunit I</fullName>
    </submittedName>
</protein>
<evidence type="ECO:0000256" key="2">
    <source>
        <dbReference type="SAM" id="Phobius"/>
    </source>
</evidence>
<dbReference type="Proteomes" id="UP001361570">
    <property type="component" value="Unassembled WGS sequence"/>
</dbReference>
<dbReference type="SUPFAM" id="SSF81442">
    <property type="entry name" value="Cytochrome c oxidase subunit I-like"/>
    <property type="match status" value="1"/>
</dbReference>
<feature type="non-terminal residue" evidence="3">
    <location>
        <position position="1"/>
    </location>
</feature>
<comment type="caution">
    <text evidence="3">The sequence shown here is derived from an EMBL/GenBank/DDBJ whole genome shotgun (WGS) entry which is preliminary data.</text>
</comment>
<evidence type="ECO:0000313" key="3">
    <source>
        <dbReference type="EMBL" id="MEI4272590.1"/>
    </source>
</evidence>
<dbReference type="EMBL" id="JBAPLU010000012">
    <property type="protein sequence ID" value="MEI4272590.1"/>
    <property type="molecule type" value="Genomic_DNA"/>
</dbReference>
<sequence>TTLNTISTIGSFVLGASTIPFLYNVVKSWKYGQLALRDDPWGHGNSLEWATSSPPPRHNFLEIPRIRSERPAFELHYPHLRERLHAEAHAGAKQGTYAREVLDDTGRRAGPNDPDPL</sequence>
<organism evidence="3 4">
    <name type="scientific">Klenkia sesuvii</name>
    <dbReference type="NCBI Taxonomy" id="3103137"/>
    <lineage>
        <taxon>Bacteria</taxon>
        <taxon>Bacillati</taxon>
        <taxon>Actinomycetota</taxon>
        <taxon>Actinomycetes</taxon>
        <taxon>Geodermatophilales</taxon>
        <taxon>Geodermatophilaceae</taxon>
        <taxon>Klenkia</taxon>
    </lineage>
</organism>
<reference evidence="3 4" key="1">
    <citation type="submission" date="2024-03" db="EMBL/GenBank/DDBJ databases">
        <title>Draft genome sequence of Klenkia sp. LSe6-5.</title>
        <authorList>
            <person name="Duangmal K."/>
            <person name="Chantavorakit T."/>
        </authorList>
    </citation>
    <scope>NUCLEOTIDE SEQUENCE [LARGE SCALE GENOMIC DNA]</scope>
    <source>
        <strain evidence="3 4">LSe6-5</strain>
    </source>
</reference>
<accession>A0ABU8DUR9</accession>
<dbReference type="InterPro" id="IPR036927">
    <property type="entry name" value="Cyt_c_oxase-like_su1_sf"/>
</dbReference>
<dbReference type="Gene3D" id="1.20.210.10">
    <property type="entry name" value="Cytochrome c oxidase-like, subunit I domain"/>
    <property type="match status" value="1"/>
</dbReference>
<evidence type="ECO:0000313" key="4">
    <source>
        <dbReference type="Proteomes" id="UP001361570"/>
    </source>
</evidence>
<keyword evidence="2" id="KW-0472">Membrane</keyword>
<keyword evidence="4" id="KW-1185">Reference proteome</keyword>
<proteinExistence type="predicted"/>